<comment type="caution">
    <text evidence="1">The sequence shown here is derived from an EMBL/GenBank/DDBJ whole genome shotgun (WGS) entry which is preliminary data.</text>
</comment>
<organism evidence="1 2">
    <name type="scientific">Aphis craccivora</name>
    <name type="common">Cowpea aphid</name>
    <dbReference type="NCBI Taxonomy" id="307492"/>
    <lineage>
        <taxon>Eukaryota</taxon>
        <taxon>Metazoa</taxon>
        <taxon>Ecdysozoa</taxon>
        <taxon>Arthropoda</taxon>
        <taxon>Hexapoda</taxon>
        <taxon>Insecta</taxon>
        <taxon>Pterygota</taxon>
        <taxon>Neoptera</taxon>
        <taxon>Paraneoptera</taxon>
        <taxon>Hemiptera</taxon>
        <taxon>Sternorrhyncha</taxon>
        <taxon>Aphidomorpha</taxon>
        <taxon>Aphidoidea</taxon>
        <taxon>Aphididae</taxon>
        <taxon>Aphidini</taxon>
        <taxon>Aphis</taxon>
        <taxon>Aphis</taxon>
    </lineage>
</organism>
<dbReference type="AlphaFoldDB" id="A0A6G0YDJ1"/>
<dbReference type="PANTHER" id="PTHR33053">
    <property type="entry name" value="PROTEIN, PUTATIVE-RELATED"/>
    <property type="match status" value="1"/>
</dbReference>
<evidence type="ECO:0000313" key="1">
    <source>
        <dbReference type="EMBL" id="KAF0753899.1"/>
    </source>
</evidence>
<dbReference type="Proteomes" id="UP000478052">
    <property type="component" value="Unassembled WGS sequence"/>
</dbReference>
<evidence type="ECO:0000313" key="2">
    <source>
        <dbReference type="Proteomes" id="UP000478052"/>
    </source>
</evidence>
<keyword evidence="2" id="KW-1185">Reference proteome</keyword>
<sequence>MIKIENAISLPSTSTNFELTENSKIEINSNLYIIQFLHVLETNVDNSNFKPIESNTPIIAHNNNYNNNNESMEILLAKWALTFNICQNSLNGLLKILRAYPFNLSTLPKDARTIMRTKNVNNLLEVVPINPGEYYHFGLAVGLQTVLKNVCLKEINIIEIVIGIDGLPLSRSSKSQFWPILGDARPYSNAIFLIGLYLRKYKTERYCFCLDAPAKSFILQIKGHSGFSFCTRCTKEGEYTENRMCFPYVTGESLPAHTHNDYITKKDHDHHIGTSISILKNLPNFDIVKLFSLDYMHLICLGVVRKLIHLWIGKGLLNVRLRSSQIKEISTILLKLRPFITNDFSRKPRGLDEIHYWKATELRQFLLYTGLLVLNNILNKNYYKHFMLFSIIMYTVIHFEEDDTVEAVPSYWFSEARKLCGEISSLSDAKNWQQKQHAHQIYLVMI</sequence>
<protein>
    <submittedName>
        <fullName evidence="1">DUF4806 domain-containing protein</fullName>
    </submittedName>
</protein>
<reference evidence="1 2" key="1">
    <citation type="submission" date="2019-08" db="EMBL/GenBank/DDBJ databases">
        <title>Whole genome of Aphis craccivora.</title>
        <authorList>
            <person name="Voronova N.V."/>
            <person name="Shulinski R.S."/>
            <person name="Bandarenka Y.V."/>
            <person name="Zhorov D.G."/>
            <person name="Warner D."/>
        </authorList>
    </citation>
    <scope>NUCLEOTIDE SEQUENCE [LARGE SCALE GENOMIC DNA]</scope>
    <source>
        <strain evidence="1">180601</strain>
        <tissue evidence="1">Whole Body</tissue>
    </source>
</reference>
<accession>A0A6G0YDJ1</accession>
<dbReference type="OrthoDB" id="10015795at2759"/>
<gene>
    <name evidence="1" type="ORF">FWK35_00021730</name>
</gene>
<name>A0A6G0YDJ1_APHCR</name>
<proteinExistence type="predicted"/>
<dbReference type="EMBL" id="VUJU01004584">
    <property type="protein sequence ID" value="KAF0753899.1"/>
    <property type="molecule type" value="Genomic_DNA"/>
</dbReference>